<organism evidence="3 4">
    <name type="scientific">Eutypa lata (strain UCR-EL1)</name>
    <name type="common">Grapevine dieback disease fungus</name>
    <name type="synonym">Eutypa armeniacae</name>
    <dbReference type="NCBI Taxonomy" id="1287681"/>
    <lineage>
        <taxon>Eukaryota</taxon>
        <taxon>Fungi</taxon>
        <taxon>Dikarya</taxon>
        <taxon>Ascomycota</taxon>
        <taxon>Pezizomycotina</taxon>
        <taxon>Sordariomycetes</taxon>
        <taxon>Xylariomycetidae</taxon>
        <taxon>Xylariales</taxon>
        <taxon>Diatrypaceae</taxon>
        <taxon>Eutypa</taxon>
    </lineage>
</organism>
<accession>M7SSA0</accession>
<dbReference type="KEGG" id="ela:UCREL1_5616"/>
<protein>
    <submittedName>
        <fullName evidence="3">Uncharacterized protein</fullName>
    </submittedName>
</protein>
<feature type="compositionally biased region" description="Basic and acidic residues" evidence="2">
    <location>
        <begin position="85"/>
        <end position="94"/>
    </location>
</feature>
<dbReference type="EMBL" id="KB706451">
    <property type="protein sequence ID" value="EMR67388.1"/>
    <property type="molecule type" value="Genomic_DNA"/>
</dbReference>
<evidence type="ECO:0000256" key="1">
    <source>
        <dbReference type="SAM" id="Coils"/>
    </source>
</evidence>
<sequence length="138" mass="15444">MPPNHPPPTIPNSPHAVLEKYQGQARLADATVGALEASVASIRQQLEYATKALEKNKAEAKKAHESVAKQEVVVAKLAAVQSQVGRDKSGEHPNPKNAMKRRRHSQNKTYRDKYPKTAEKMLDERMEKCRQRIKEVPG</sequence>
<dbReference type="Proteomes" id="UP000012174">
    <property type="component" value="Unassembled WGS sequence"/>
</dbReference>
<gene>
    <name evidence="3" type="ORF">UCREL1_5616</name>
</gene>
<evidence type="ECO:0000313" key="4">
    <source>
        <dbReference type="Proteomes" id="UP000012174"/>
    </source>
</evidence>
<keyword evidence="4" id="KW-1185">Reference proteome</keyword>
<evidence type="ECO:0000313" key="3">
    <source>
        <dbReference type="EMBL" id="EMR67388.1"/>
    </source>
</evidence>
<reference evidence="4" key="1">
    <citation type="journal article" date="2013" name="Genome Announc.">
        <title>Draft genome sequence of the grapevine dieback fungus Eutypa lata UCR-EL1.</title>
        <authorList>
            <person name="Blanco-Ulate B."/>
            <person name="Rolshausen P.E."/>
            <person name="Cantu D."/>
        </authorList>
    </citation>
    <scope>NUCLEOTIDE SEQUENCE [LARGE SCALE GENOMIC DNA]</scope>
    <source>
        <strain evidence="4">UCR-EL1</strain>
    </source>
</reference>
<dbReference type="HOGENOM" id="CLU_1855267_0_0_1"/>
<dbReference type="AlphaFoldDB" id="M7SSA0"/>
<evidence type="ECO:0000256" key="2">
    <source>
        <dbReference type="SAM" id="MobiDB-lite"/>
    </source>
</evidence>
<keyword evidence="1" id="KW-0175">Coiled coil</keyword>
<feature type="compositionally biased region" description="Basic and acidic residues" evidence="2">
    <location>
        <begin position="109"/>
        <end position="119"/>
    </location>
</feature>
<name>M7SSA0_EUTLA</name>
<feature type="coiled-coil region" evidence="1">
    <location>
        <begin position="43"/>
        <end position="70"/>
    </location>
</feature>
<proteinExistence type="predicted"/>
<feature type="region of interest" description="Disordered" evidence="2">
    <location>
        <begin position="81"/>
        <end position="119"/>
    </location>
</feature>